<evidence type="ECO:0000256" key="1">
    <source>
        <dbReference type="ARBA" id="ARBA00006594"/>
    </source>
</evidence>
<keyword evidence="3 5" id="KW-0808">Transferase</keyword>
<name>A0A257SFS4_9PROT</name>
<accession>A0A257SFS4</accession>
<feature type="domain" description="DNA methylase N-4/N-6" evidence="4">
    <location>
        <begin position="68"/>
        <end position="121"/>
    </location>
</feature>
<dbReference type="EMBL" id="NCBC01000935">
    <property type="protein sequence ID" value="OYV72027.1"/>
    <property type="molecule type" value="Genomic_DNA"/>
</dbReference>
<dbReference type="GO" id="GO:0032259">
    <property type="term" value="P:methylation"/>
    <property type="evidence" value="ECO:0007669"/>
    <property type="project" value="UniProtKB-KW"/>
</dbReference>
<feature type="non-terminal residue" evidence="5">
    <location>
        <position position="122"/>
    </location>
</feature>
<evidence type="ECO:0000259" key="4">
    <source>
        <dbReference type="Pfam" id="PF01555"/>
    </source>
</evidence>
<dbReference type="GO" id="GO:0003677">
    <property type="term" value="F:DNA binding"/>
    <property type="evidence" value="ECO:0007669"/>
    <property type="project" value="InterPro"/>
</dbReference>
<comment type="similarity">
    <text evidence="1">Belongs to the N(4)/N(6)-methyltransferase family.</text>
</comment>
<dbReference type="Gene3D" id="3.40.50.150">
    <property type="entry name" value="Vaccinia Virus protein VP39"/>
    <property type="match status" value="1"/>
</dbReference>
<sequence>MSKQKLELTWIGKDKRPRLEPRILLEDPARLYHAAQRVTEHDLFDNRLIFGDNLLALKALEAEFSGKVKCVFIDPPYNTGSAFTHYDDGLEHSIWLGLMRDRLEIIRRLLHPTDGSLWASID</sequence>
<dbReference type="Proteomes" id="UP000216779">
    <property type="component" value="Unassembled WGS sequence"/>
</dbReference>
<protein>
    <submittedName>
        <fullName evidence="5">Site-specific DNA-methyltransferase</fullName>
    </submittedName>
</protein>
<evidence type="ECO:0000313" key="5">
    <source>
        <dbReference type="EMBL" id="OYV72027.1"/>
    </source>
</evidence>
<dbReference type="SUPFAM" id="SSF53335">
    <property type="entry name" value="S-adenosyl-L-methionine-dependent methyltransferases"/>
    <property type="match status" value="1"/>
</dbReference>
<comment type="caution">
    <text evidence="5">The sequence shown here is derived from an EMBL/GenBank/DDBJ whole genome shotgun (WGS) entry which is preliminary data.</text>
</comment>
<dbReference type="Pfam" id="PF01555">
    <property type="entry name" value="N6_N4_Mtase"/>
    <property type="match status" value="1"/>
</dbReference>
<reference evidence="5 6" key="1">
    <citation type="submission" date="2017-03" db="EMBL/GenBank/DDBJ databases">
        <title>Lifting the veil on microbial sulfur biogeochemistry in mining wastewaters.</title>
        <authorList>
            <person name="Kantor R.S."/>
            <person name="Colenbrander Nelson T."/>
            <person name="Marshall S."/>
            <person name="Bennett D."/>
            <person name="Apte S."/>
            <person name="Camacho D."/>
            <person name="Thomas B.C."/>
            <person name="Warren L.A."/>
            <person name="Banfield J.F."/>
        </authorList>
    </citation>
    <scope>NUCLEOTIDE SEQUENCE [LARGE SCALE GENOMIC DNA]</scope>
    <source>
        <strain evidence="5">21-59-9</strain>
    </source>
</reference>
<dbReference type="PROSITE" id="PS00092">
    <property type="entry name" value="N6_MTASE"/>
    <property type="match status" value="1"/>
</dbReference>
<proteinExistence type="inferred from homology"/>
<dbReference type="InterPro" id="IPR002941">
    <property type="entry name" value="DNA_methylase_N4/N6"/>
</dbReference>
<dbReference type="GO" id="GO:0008170">
    <property type="term" value="F:N-methyltransferase activity"/>
    <property type="evidence" value="ECO:0007669"/>
    <property type="project" value="InterPro"/>
</dbReference>
<gene>
    <name evidence="5" type="ORF">B7Z70_15575</name>
</gene>
<dbReference type="InterPro" id="IPR002052">
    <property type="entry name" value="DNA_methylase_N6_adenine_CS"/>
</dbReference>
<evidence type="ECO:0000256" key="2">
    <source>
        <dbReference type="ARBA" id="ARBA00022603"/>
    </source>
</evidence>
<evidence type="ECO:0000256" key="3">
    <source>
        <dbReference type="ARBA" id="ARBA00022679"/>
    </source>
</evidence>
<dbReference type="InterPro" id="IPR029063">
    <property type="entry name" value="SAM-dependent_MTases_sf"/>
</dbReference>
<organism evidence="5 6">
    <name type="scientific">Acidithiobacillus ferrivorans</name>
    <dbReference type="NCBI Taxonomy" id="160808"/>
    <lineage>
        <taxon>Bacteria</taxon>
        <taxon>Pseudomonadati</taxon>
        <taxon>Pseudomonadota</taxon>
        <taxon>Acidithiobacillia</taxon>
        <taxon>Acidithiobacillales</taxon>
        <taxon>Acidithiobacillaceae</taxon>
        <taxon>Acidithiobacillus</taxon>
    </lineage>
</organism>
<evidence type="ECO:0000313" key="6">
    <source>
        <dbReference type="Proteomes" id="UP000216779"/>
    </source>
</evidence>
<keyword evidence="2 5" id="KW-0489">Methyltransferase</keyword>
<dbReference type="AlphaFoldDB" id="A0A257SFS4"/>